<evidence type="ECO:0000313" key="2">
    <source>
        <dbReference type="Proteomes" id="UP001482620"/>
    </source>
</evidence>
<proteinExistence type="predicted"/>
<reference evidence="1 2" key="1">
    <citation type="submission" date="2021-06" db="EMBL/GenBank/DDBJ databases">
        <authorList>
            <person name="Palmer J.M."/>
        </authorList>
    </citation>
    <scope>NUCLEOTIDE SEQUENCE [LARGE SCALE GENOMIC DNA]</scope>
    <source>
        <strain evidence="2">if_2019</strain>
        <tissue evidence="1">Muscle</tissue>
    </source>
</reference>
<accession>A0ABV0UQ71</accession>
<name>A0ABV0UQ71_9TELE</name>
<comment type="caution">
    <text evidence="1">The sequence shown here is derived from an EMBL/GenBank/DDBJ whole genome shotgun (WGS) entry which is preliminary data.</text>
</comment>
<gene>
    <name evidence="1" type="ORF">ILYODFUR_008509</name>
</gene>
<sequence>MGRIARTSLPECFAYSGSKSSQRLCLPPTFHFARITEAPDGFLEKPPRISRLISHLPGGSNPPCTPLPPKSLPRLHTFGRLCKRHFPPSRASSEGVTFLRDVCLITWNHL</sequence>
<protein>
    <submittedName>
        <fullName evidence="1">Uncharacterized protein</fullName>
    </submittedName>
</protein>
<dbReference type="EMBL" id="JAHRIQ010081672">
    <property type="protein sequence ID" value="MEQ2247354.1"/>
    <property type="molecule type" value="Genomic_DNA"/>
</dbReference>
<evidence type="ECO:0000313" key="1">
    <source>
        <dbReference type="EMBL" id="MEQ2247354.1"/>
    </source>
</evidence>
<dbReference type="Proteomes" id="UP001482620">
    <property type="component" value="Unassembled WGS sequence"/>
</dbReference>
<organism evidence="1 2">
    <name type="scientific">Ilyodon furcidens</name>
    <name type="common">goldbreast splitfin</name>
    <dbReference type="NCBI Taxonomy" id="33524"/>
    <lineage>
        <taxon>Eukaryota</taxon>
        <taxon>Metazoa</taxon>
        <taxon>Chordata</taxon>
        <taxon>Craniata</taxon>
        <taxon>Vertebrata</taxon>
        <taxon>Euteleostomi</taxon>
        <taxon>Actinopterygii</taxon>
        <taxon>Neopterygii</taxon>
        <taxon>Teleostei</taxon>
        <taxon>Neoteleostei</taxon>
        <taxon>Acanthomorphata</taxon>
        <taxon>Ovalentaria</taxon>
        <taxon>Atherinomorphae</taxon>
        <taxon>Cyprinodontiformes</taxon>
        <taxon>Goodeidae</taxon>
        <taxon>Ilyodon</taxon>
    </lineage>
</organism>
<keyword evidence="2" id="KW-1185">Reference proteome</keyword>